<protein>
    <recommendedName>
        <fullName evidence="3">Transposase</fullName>
    </recommendedName>
</protein>
<reference evidence="1 2" key="1">
    <citation type="submission" date="2020-08" db="EMBL/GenBank/DDBJ databases">
        <title>Functional genomics of gut bacteria from endangered species of beetles.</title>
        <authorList>
            <person name="Carlos-Shanley C."/>
        </authorList>
    </citation>
    <scope>NUCLEOTIDE SEQUENCE [LARGE SCALE GENOMIC DNA]</scope>
    <source>
        <strain evidence="1 2">S00151</strain>
    </source>
</reference>
<proteinExistence type="predicted"/>
<dbReference type="EMBL" id="JACHLE010000001">
    <property type="protein sequence ID" value="MBB4805918.1"/>
    <property type="molecule type" value="Genomic_DNA"/>
</dbReference>
<keyword evidence="2" id="KW-1185">Reference proteome</keyword>
<dbReference type="RefSeq" id="WP_184185894.1">
    <property type="nucleotide sequence ID" value="NZ_JACHLE010000001.1"/>
</dbReference>
<evidence type="ECO:0000313" key="1">
    <source>
        <dbReference type="EMBL" id="MBB4805918.1"/>
    </source>
</evidence>
<comment type="caution">
    <text evidence="1">The sequence shown here is derived from an EMBL/GenBank/DDBJ whole genome shotgun (WGS) entry which is preliminary data.</text>
</comment>
<accession>A0A840KD40</accession>
<sequence>MKTPGPDYKKIYTDILHFKYPHKQKVCESLLSKKQLSFFDIIKINELIFGSANKETSVLNHMHRSYSREAVVKILEYQAKYQLTNSQIALHFSLSRNSIARWRKNFKNIKQ</sequence>
<dbReference type="AlphaFoldDB" id="A0A840KD40"/>
<evidence type="ECO:0008006" key="3">
    <source>
        <dbReference type="Google" id="ProtNLM"/>
    </source>
</evidence>
<dbReference type="Proteomes" id="UP000592180">
    <property type="component" value="Unassembled WGS sequence"/>
</dbReference>
<organism evidence="1 2">
    <name type="scientific">Chryseobacterium defluvii</name>
    <dbReference type="NCBI Taxonomy" id="160396"/>
    <lineage>
        <taxon>Bacteria</taxon>
        <taxon>Pseudomonadati</taxon>
        <taxon>Bacteroidota</taxon>
        <taxon>Flavobacteriia</taxon>
        <taxon>Flavobacteriales</taxon>
        <taxon>Weeksellaceae</taxon>
        <taxon>Chryseobacterium group</taxon>
        <taxon>Chryseobacterium</taxon>
    </lineage>
</organism>
<gene>
    <name evidence="1" type="ORF">HNP38_001190</name>
</gene>
<name>A0A840KD40_9FLAO</name>
<evidence type="ECO:0000313" key="2">
    <source>
        <dbReference type="Proteomes" id="UP000592180"/>
    </source>
</evidence>